<keyword evidence="2" id="KW-1185">Reference proteome</keyword>
<accession>A0A8X6TRP1</accession>
<dbReference type="Proteomes" id="UP000887013">
    <property type="component" value="Unassembled WGS sequence"/>
</dbReference>
<evidence type="ECO:0000313" key="2">
    <source>
        <dbReference type="Proteomes" id="UP000887013"/>
    </source>
</evidence>
<protein>
    <submittedName>
        <fullName evidence="1">Uncharacterized protein</fullName>
    </submittedName>
</protein>
<reference evidence="1" key="1">
    <citation type="submission" date="2020-08" db="EMBL/GenBank/DDBJ databases">
        <title>Multicomponent nature underlies the extraordinary mechanical properties of spider dragline silk.</title>
        <authorList>
            <person name="Kono N."/>
            <person name="Nakamura H."/>
            <person name="Mori M."/>
            <person name="Yoshida Y."/>
            <person name="Ohtoshi R."/>
            <person name="Malay A.D."/>
            <person name="Moran D.A.P."/>
            <person name="Tomita M."/>
            <person name="Numata K."/>
            <person name="Arakawa K."/>
        </authorList>
    </citation>
    <scope>NUCLEOTIDE SEQUENCE</scope>
</reference>
<comment type="caution">
    <text evidence="1">The sequence shown here is derived from an EMBL/GenBank/DDBJ whole genome shotgun (WGS) entry which is preliminary data.</text>
</comment>
<gene>
    <name evidence="1" type="ORF">NPIL_91841</name>
</gene>
<name>A0A8X6TRP1_NEPPI</name>
<organism evidence="1 2">
    <name type="scientific">Nephila pilipes</name>
    <name type="common">Giant wood spider</name>
    <name type="synonym">Nephila maculata</name>
    <dbReference type="NCBI Taxonomy" id="299642"/>
    <lineage>
        <taxon>Eukaryota</taxon>
        <taxon>Metazoa</taxon>
        <taxon>Ecdysozoa</taxon>
        <taxon>Arthropoda</taxon>
        <taxon>Chelicerata</taxon>
        <taxon>Arachnida</taxon>
        <taxon>Araneae</taxon>
        <taxon>Araneomorphae</taxon>
        <taxon>Entelegynae</taxon>
        <taxon>Araneoidea</taxon>
        <taxon>Nephilidae</taxon>
        <taxon>Nephila</taxon>
    </lineage>
</organism>
<sequence length="89" mass="9898">MTWIVHIPIFPRSFPLSPPPLQSDIPSHISVINTRTSSRIKPLTKTPFAFRELVGQYSLPGPDGSVAVEEGCLKLASQEVCQLRHAKYN</sequence>
<dbReference type="AlphaFoldDB" id="A0A8X6TRP1"/>
<evidence type="ECO:0000313" key="1">
    <source>
        <dbReference type="EMBL" id="GFT36990.1"/>
    </source>
</evidence>
<dbReference type="EMBL" id="BMAW01014000">
    <property type="protein sequence ID" value="GFT36990.1"/>
    <property type="molecule type" value="Genomic_DNA"/>
</dbReference>
<proteinExistence type="predicted"/>